<evidence type="ECO:0000256" key="1">
    <source>
        <dbReference type="SAM" id="MobiDB-lite"/>
    </source>
</evidence>
<sequence length="95" mass="9826">MGTTACCHMESSPEPPHTKTLSSSSSPSNAAQDEAIATDLALIEAWTKPLEPSEVSSPRARSGHAPLRRVAAVAAGEFPGKPPPPSVVAVGDRLR</sequence>
<reference evidence="2 3" key="1">
    <citation type="journal article" date="2020" name="BMC Genomics">
        <title>Intraspecific diversification of the crop wild relative Brassica cretica Lam. using demographic model selection.</title>
        <authorList>
            <person name="Kioukis A."/>
            <person name="Michalopoulou V.A."/>
            <person name="Briers L."/>
            <person name="Pirintsos S."/>
            <person name="Studholme D.J."/>
            <person name="Pavlidis P."/>
            <person name="Sarris P.F."/>
        </authorList>
    </citation>
    <scope>NUCLEOTIDE SEQUENCE [LARGE SCALE GENOMIC DNA]</scope>
    <source>
        <strain evidence="3">cv. PFS-1207/04</strain>
    </source>
</reference>
<evidence type="ECO:0000313" key="3">
    <source>
        <dbReference type="Proteomes" id="UP000266723"/>
    </source>
</evidence>
<gene>
    <name evidence="2" type="ORF">DY000_02025140</name>
</gene>
<evidence type="ECO:0000313" key="2">
    <source>
        <dbReference type="EMBL" id="KAF3593757.1"/>
    </source>
</evidence>
<feature type="region of interest" description="Disordered" evidence="1">
    <location>
        <begin position="75"/>
        <end position="95"/>
    </location>
</feature>
<dbReference type="EMBL" id="QGKV02000299">
    <property type="protein sequence ID" value="KAF3593757.1"/>
    <property type="molecule type" value="Genomic_DNA"/>
</dbReference>
<feature type="region of interest" description="Disordered" evidence="1">
    <location>
        <begin position="1"/>
        <end position="33"/>
    </location>
</feature>
<accession>A0ABQ7E9T1</accession>
<name>A0ABQ7E9T1_BRACR</name>
<protein>
    <submittedName>
        <fullName evidence="2">Uncharacterized protein</fullName>
    </submittedName>
</protein>
<organism evidence="2 3">
    <name type="scientific">Brassica cretica</name>
    <name type="common">Mustard</name>
    <dbReference type="NCBI Taxonomy" id="69181"/>
    <lineage>
        <taxon>Eukaryota</taxon>
        <taxon>Viridiplantae</taxon>
        <taxon>Streptophyta</taxon>
        <taxon>Embryophyta</taxon>
        <taxon>Tracheophyta</taxon>
        <taxon>Spermatophyta</taxon>
        <taxon>Magnoliopsida</taxon>
        <taxon>eudicotyledons</taxon>
        <taxon>Gunneridae</taxon>
        <taxon>Pentapetalae</taxon>
        <taxon>rosids</taxon>
        <taxon>malvids</taxon>
        <taxon>Brassicales</taxon>
        <taxon>Brassicaceae</taxon>
        <taxon>Brassiceae</taxon>
        <taxon>Brassica</taxon>
    </lineage>
</organism>
<keyword evidence="3" id="KW-1185">Reference proteome</keyword>
<dbReference type="Proteomes" id="UP000266723">
    <property type="component" value="Unassembled WGS sequence"/>
</dbReference>
<proteinExistence type="predicted"/>
<comment type="caution">
    <text evidence="2">The sequence shown here is derived from an EMBL/GenBank/DDBJ whole genome shotgun (WGS) entry which is preliminary data.</text>
</comment>